<keyword evidence="3" id="KW-1185">Reference proteome</keyword>
<dbReference type="OrthoDB" id="660361at2"/>
<evidence type="ECO:0000313" key="3">
    <source>
        <dbReference type="Proteomes" id="UP000253410"/>
    </source>
</evidence>
<dbReference type="InterPro" id="IPR025250">
    <property type="entry name" value="DUF4199"/>
</dbReference>
<organism evidence="2 3">
    <name type="scientific">Chitinophaga flava</name>
    <dbReference type="NCBI Taxonomy" id="2259036"/>
    <lineage>
        <taxon>Bacteria</taxon>
        <taxon>Pseudomonadati</taxon>
        <taxon>Bacteroidota</taxon>
        <taxon>Chitinophagia</taxon>
        <taxon>Chitinophagales</taxon>
        <taxon>Chitinophagaceae</taxon>
        <taxon>Chitinophaga</taxon>
    </lineage>
</organism>
<dbReference type="RefSeq" id="WP_113614120.1">
    <property type="nucleotide sequence ID" value="NZ_QFFJ01000001.1"/>
</dbReference>
<sequence>MQQSSNPGIKWGIISGLVLILLNVISWVAGSDVLFAWWNGICQLILFIVFGVLAGKERKKQVGGYIGFKDLIKPVFTTFVIGLLMISVYQFVLYKLIDPHLSETMKEHTLAMTERILSRMKAPQEEIDKQLDSINASDFSVTITKSLMDYLKSVTFYFAIAAIISLILRKKAPEQQHV</sequence>
<gene>
    <name evidence="2" type="ORF">DF182_02610</name>
</gene>
<dbReference type="Pfam" id="PF13858">
    <property type="entry name" value="DUF4199"/>
    <property type="match status" value="1"/>
</dbReference>
<feature type="transmembrane region" description="Helical" evidence="1">
    <location>
        <begin position="35"/>
        <end position="54"/>
    </location>
</feature>
<feature type="transmembrane region" description="Helical" evidence="1">
    <location>
        <begin position="75"/>
        <end position="97"/>
    </location>
</feature>
<dbReference type="EMBL" id="QFFJ01000001">
    <property type="protein sequence ID" value="RBL91522.1"/>
    <property type="molecule type" value="Genomic_DNA"/>
</dbReference>
<keyword evidence="1" id="KW-0812">Transmembrane</keyword>
<reference evidence="2 3" key="1">
    <citation type="submission" date="2018-05" db="EMBL/GenBank/DDBJ databases">
        <title>Chitinophaga sp. K3CV102501T nov., isolated from isolated from a monsoon evergreen broad-leaved forest soil.</title>
        <authorList>
            <person name="Lv Y."/>
        </authorList>
    </citation>
    <scope>NUCLEOTIDE SEQUENCE [LARGE SCALE GENOMIC DNA]</scope>
    <source>
        <strain evidence="2 3">GDMCC 1.1325</strain>
    </source>
</reference>
<evidence type="ECO:0008006" key="4">
    <source>
        <dbReference type="Google" id="ProtNLM"/>
    </source>
</evidence>
<proteinExistence type="predicted"/>
<comment type="caution">
    <text evidence="2">The sequence shown here is derived from an EMBL/GenBank/DDBJ whole genome shotgun (WGS) entry which is preliminary data.</text>
</comment>
<protein>
    <recommendedName>
        <fullName evidence="4">DUF4199 domain-containing protein</fullName>
    </recommendedName>
</protein>
<feature type="transmembrane region" description="Helical" evidence="1">
    <location>
        <begin position="12"/>
        <end position="29"/>
    </location>
</feature>
<evidence type="ECO:0000256" key="1">
    <source>
        <dbReference type="SAM" id="Phobius"/>
    </source>
</evidence>
<keyword evidence="1" id="KW-1133">Transmembrane helix</keyword>
<dbReference type="AlphaFoldDB" id="A0A365XYU5"/>
<keyword evidence="1" id="KW-0472">Membrane</keyword>
<evidence type="ECO:0000313" key="2">
    <source>
        <dbReference type="EMBL" id="RBL91522.1"/>
    </source>
</evidence>
<feature type="transmembrane region" description="Helical" evidence="1">
    <location>
        <begin position="150"/>
        <end position="168"/>
    </location>
</feature>
<name>A0A365XYU5_9BACT</name>
<dbReference type="Proteomes" id="UP000253410">
    <property type="component" value="Unassembled WGS sequence"/>
</dbReference>
<accession>A0A365XYU5</accession>